<dbReference type="CDD" id="cd23996">
    <property type="entry name" value="LCL2-like"/>
    <property type="match status" value="1"/>
</dbReference>
<dbReference type="PANTHER" id="PTHR38425:SF1">
    <property type="entry name" value="LONG CHRONOLOGICAL LIFESPAN PROTEIN 2"/>
    <property type="match status" value="1"/>
</dbReference>
<dbReference type="GO" id="GO:0036503">
    <property type="term" value="P:ERAD pathway"/>
    <property type="evidence" value="ECO:0007669"/>
    <property type="project" value="TreeGrafter"/>
</dbReference>
<feature type="chain" id="PRO_5034588524" description="Long chronological lifespan protein 2" evidence="4">
    <location>
        <begin position="17"/>
        <end position="131"/>
    </location>
</feature>
<evidence type="ECO:0000313" key="5">
    <source>
        <dbReference type="EMBL" id="KAG5420392.1"/>
    </source>
</evidence>
<feature type="signal peptide" evidence="4">
    <location>
        <begin position="1"/>
        <end position="16"/>
    </location>
</feature>
<comment type="caution">
    <text evidence="5">The sequence shown here is derived from an EMBL/GenBank/DDBJ whole genome shotgun (WGS) entry which is preliminary data.</text>
</comment>
<dbReference type="InterPro" id="IPR034543">
    <property type="entry name" value="LCL2"/>
</dbReference>
<protein>
    <recommendedName>
        <fullName evidence="2">Long chronological lifespan protein 2</fullName>
    </recommendedName>
</protein>
<evidence type="ECO:0000256" key="4">
    <source>
        <dbReference type="SAM" id="SignalP"/>
    </source>
</evidence>
<reference evidence="5 6" key="1">
    <citation type="submission" date="2020-12" db="EMBL/GenBank/DDBJ databases">
        <title>Effect of drift, selection, and recombination on the evolution of hybrid genomes in Candida yeast pathogens.</title>
        <authorList>
            <person name="Mixao V."/>
            <person name="Ksiezopolska E."/>
            <person name="Saus E."/>
            <person name="Boekhout T."/>
            <person name="Gacser A."/>
            <person name="Gabaldon T."/>
        </authorList>
    </citation>
    <scope>NUCLEOTIDE SEQUENCE [LARGE SCALE GENOMIC DNA]</scope>
    <source>
        <strain evidence="5 6">BP57</strain>
    </source>
</reference>
<dbReference type="GeneID" id="93650902"/>
<keyword evidence="6" id="KW-1185">Reference proteome</keyword>
<sequence length="131" mass="14665">MLHLASILIFITLASANLFDFINHQFGGASQHAQGVKNPQDYENLMLNTQCNKYLCPDTGICVDAPKFCPCPYPSSQLRCFLPDGRYICISKPAGEGISEKYDDPKTNFKVDAKDDNIRDCGWVSRAWRGL</sequence>
<keyword evidence="3 4" id="KW-0732">Signal</keyword>
<dbReference type="RefSeq" id="XP_067549508.1">
    <property type="nucleotide sequence ID" value="XM_067691110.1"/>
</dbReference>
<evidence type="ECO:0000256" key="2">
    <source>
        <dbReference type="ARBA" id="ARBA00018534"/>
    </source>
</evidence>
<dbReference type="AlphaFoldDB" id="A0A8H7ZK25"/>
<evidence type="ECO:0000256" key="3">
    <source>
        <dbReference type="ARBA" id="ARBA00022729"/>
    </source>
</evidence>
<dbReference type="EMBL" id="JAEOAQ010000002">
    <property type="protein sequence ID" value="KAG5420392.1"/>
    <property type="molecule type" value="Genomic_DNA"/>
</dbReference>
<dbReference type="PANTHER" id="PTHR38425">
    <property type="entry name" value="LONG CHRONOLOGICAL LIFESPAN PROTEIN 2"/>
    <property type="match status" value="1"/>
</dbReference>
<dbReference type="OrthoDB" id="2234316at2759"/>
<comment type="similarity">
    <text evidence="1">Belongs to the LCL2 family.</text>
</comment>
<dbReference type="Proteomes" id="UP000669133">
    <property type="component" value="Unassembled WGS sequence"/>
</dbReference>
<organism evidence="5 6">
    <name type="scientific">Candida metapsilosis</name>
    <dbReference type="NCBI Taxonomy" id="273372"/>
    <lineage>
        <taxon>Eukaryota</taxon>
        <taxon>Fungi</taxon>
        <taxon>Dikarya</taxon>
        <taxon>Ascomycota</taxon>
        <taxon>Saccharomycotina</taxon>
        <taxon>Pichiomycetes</taxon>
        <taxon>Debaryomycetaceae</taxon>
        <taxon>Candida/Lodderomyces clade</taxon>
        <taxon>Candida</taxon>
    </lineage>
</organism>
<proteinExistence type="inferred from homology"/>
<evidence type="ECO:0000256" key="1">
    <source>
        <dbReference type="ARBA" id="ARBA00010545"/>
    </source>
</evidence>
<evidence type="ECO:0000313" key="6">
    <source>
        <dbReference type="Proteomes" id="UP000669133"/>
    </source>
</evidence>
<accession>A0A8H7ZK25</accession>
<gene>
    <name evidence="5" type="ORF">I9W82_002273</name>
</gene>
<name>A0A8H7ZK25_9ASCO</name>